<reference evidence="2 3" key="1">
    <citation type="journal article" date="2013" name="Genome Biol.">
        <title>Draft genome of the mountain pine beetle, Dendroctonus ponderosae Hopkins, a major forest pest.</title>
        <authorList>
            <person name="Keeling C.I."/>
            <person name="Yuen M.M."/>
            <person name="Liao N.Y."/>
            <person name="Docking T.R."/>
            <person name="Chan S.K."/>
            <person name="Taylor G.A."/>
            <person name="Palmquist D.L."/>
            <person name="Jackman S.D."/>
            <person name="Nguyen A."/>
            <person name="Li M."/>
            <person name="Henderson H."/>
            <person name="Janes J.K."/>
            <person name="Zhao Y."/>
            <person name="Pandoh P."/>
            <person name="Moore R."/>
            <person name="Sperling F.A."/>
            <person name="Huber D.P."/>
            <person name="Birol I."/>
            <person name="Jones S.J."/>
            <person name="Bohlmann J."/>
        </authorList>
    </citation>
    <scope>NUCLEOTIDE SEQUENCE</scope>
</reference>
<accession>U4UQI9</accession>
<dbReference type="Proteomes" id="UP000030742">
    <property type="component" value="Unassembled WGS sequence"/>
</dbReference>
<dbReference type="EMBL" id="KB632319">
    <property type="protein sequence ID" value="ERL92310.1"/>
    <property type="molecule type" value="Genomic_DNA"/>
</dbReference>
<feature type="domain" description="DUF7041" evidence="1">
    <location>
        <begin position="22"/>
        <end position="103"/>
    </location>
</feature>
<sequence>MEASNLEATVTEVVCTVTPKLTAFWEDNPKGWFEAIEAEFRLANIEQSLTKLDYVTSILTSNQTFPILDIITEPPAIEPYEKAKDRLIKEFENSYNSQYIRILDHVTLGDREPTEMLEEIKKLVPLLNETTMRKIFVSKLPSRAKEFASCLTKLSLDELAEVADLFQTNFNEQREQRREFDLLIAGIRALNNLVTEVRSSRECFEEYIYGQGSEEQSSSESSDERICYYHRKFGDNAFKCKGRCNYNA</sequence>
<gene>
    <name evidence="2" type="ORF">D910_09627</name>
</gene>
<evidence type="ECO:0000313" key="2">
    <source>
        <dbReference type="EMBL" id="ERL92310.1"/>
    </source>
</evidence>
<dbReference type="PANTHER" id="PTHR33327">
    <property type="entry name" value="ENDONUCLEASE"/>
    <property type="match status" value="1"/>
</dbReference>
<dbReference type="InterPro" id="IPR055469">
    <property type="entry name" value="DUF7041"/>
</dbReference>
<proteinExistence type="predicted"/>
<dbReference type="PANTHER" id="PTHR33327:SF3">
    <property type="entry name" value="RNA-DIRECTED DNA POLYMERASE"/>
    <property type="match status" value="1"/>
</dbReference>
<name>U4UQI9_DENPD</name>
<protein>
    <recommendedName>
        <fullName evidence="1">DUF7041 domain-containing protein</fullName>
    </recommendedName>
</protein>
<dbReference type="OrthoDB" id="6433758at2759"/>
<dbReference type="AlphaFoldDB" id="U4UQI9"/>
<dbReference type="STRING" id="77166.U4UQI9"/>
<dbReference type="Pfam" id="PF23055">
    <property type="entry name" value="DUF7041"/>
    <property type="match status" value="1"/>
</dbReference>
<organism evidence="2 3">
    <name type="scientific">Dendroctonus ponderosae</name>
    <name type="common">Mountain pine beetle</name>
    <dbReference type="NCBI Taxonomy" id="77166"/>
    <lineage>
        <taxon>Eukaryota</taxon>
        <taxon>Metazoa</taxon>
        <taxon>Ecdysozoa</taxon>
        <taxon>Arthropoda</taxon>
        <taxon>Hexapoda</taxon>
        <taxon>Insecta</taxon>
        <taxon>Pterygota</taxon>
        <taxon>Neoptera</taxon>
        <taxon>Endopterygota</taxon>
        <taxon>Coleoptera</taxon>
        <taxon>Polyphaga</taxon>
        <taxon>Cucujiformia</taxon>
        <taxon>Curculionidae</taxon>
        <taxon>Scolytinae</taxon>
        <taxon>Dendroctonus</taxon>
    </lineage>
</organism>
<evidence type="ECO:0000259" key="1">
    <source>
        <dbReference type="Pfam" id="PF23055"/>
    </source>
</evidence>
<evidence type="ECO:0000313" key="3">
    <source>
        <dbReference type="Proteomes" id="UP000030742"/>
    </source>
</evidence>